<feature type="transmembrane region" description="Helical" evidence="7">
    <location>
        <begin position="149"/>
        <end position="172"/>
    </location>
</feature>
<evidence type="ECO:0000256" key="3">
    <source>
        <dbReference type="ARBA" id="ARBA00022692"/>
    </source>
</evidence>
<evidence type="ECO:0000259" key="8">
    <source>
        <dbReference type="PROSITE" id="PS50850"/>
    </source>
</evidence>
<feature type="transmembrane region" description="Helical" evidence="7">
    <location>
        <begin position="20"/>
        <end position="44"/>
    </location>
</feature>
<dbReference type="GO" id="GO:0016020">
    <property type="term" value="C:membrane"/>
    <property type="evidence" value="ECO:0007669"/>
    <property type="project" value="UniProtKB-SubCell"/>
</dbReference>
<keyword evidence="10" id="KW-1185">Reference proteome</keyword>
<proteinExistence type="inferred from homology"/>
<feature type="transmembrane region" description="Helical" evidence="7">
    <location>
        <begin position="184"/>
        <end position="202"/>
    </location>
</feature>
<feature type="transmembrane region" description="Helical" evidence="7">
    <location>
        <begin position="314"/>
        <end position="335"/>
    </location>
</feature>
<feature type="transmembrane region" description="Helical" evidence="7">
    <location>
        <begin position="378"/>
        <end position="402"/>
    </location>
</feature>
<dbReference type="InterPro" id="IPR005828">
    <property type="entry name" value="MFS_sugar_transport-like"/>
</dbReference>
<dbReference type="PROSITE" id="PS50850">
    <property type="entry name" value="MFS"/>
    <property type="match status" value="1"/>
</dbReference>
<feature type="transmembrane region" description="Helical" evidence="7">
    <location>
        <begin position="91"/>
        <end position="111"/>
    </location>
</feature>
<protein>
    <recommendedName>
        <fullName evidence="8">Major facilitator superfamily (MFS) profile domain-containing protein</fullName>
    </recommendedName>
</protein>
<evidence type="ECO:0000313" key="9">
    <source>
        <dbReference type="EMBL" id="KAK8850354.1"/>
    </source>
</evidence>
<organism evidence="9 10">
    <name type="scientific">Kwoniella newhampshirensis</name>
    <dbReference type="NCBI Taxonomy" id="1651941"/>
    <lineage>
        <taxon>Eukaryota</taxon>
        <taxon>Fungi</taxon>
        <taxon>Dikarya</taxon>
        <taxon>Basidiomycota</taxon>
        <taxon>Agaricomycotina</taxon>
        <taxon>Tremellomycetes</taxon>
        <taxon>Tremellales</taxon>
        <taxon>Cryptococcaceae</taxon>
        <taxon>Kwoniella</taxon>
    </lineage>
</organism>
<dbReference type="InterPro" id="IPR020846">
    <property type="entry name" value="MFS_dom"/>
</dbReference>
<dbReference type="Proteomes" id="UP001388673">
    <property type="component" value="Unassembled WGS sequence"/>
</dbReference>
<dbReference type="PROSITE" id="PS00216">
    <property type="entry name" value="SUGAR_TRANSPORT_1"/>
    <property type="match status" value="1"/>
</dbReference>
<dbReference type="InterPro" id="IPR036259">
    <property type="entry name" value="MFS_trans_sf"/>
</dbReference>
<keyword evidence="5 7" id="KW-0472">Membrane</keyword>
<feature type="transmembrane region" description="Helical" evidence="7">
    <location>
        <begin position="414"/>
        <end position="433"/>
    </location>
</feature>
<keyword evidence="3 7" id="KW-0812">Transmembrane</keyword>
<comment type="subcellular location">
    <subcellularLocation>
        <location evidence="1">Membrane</location>
        <topology evidence="1">Multi-pass membrane protein</topology>
    </subcellularLocation>
</comment>
<dbReference type="PANTHER" id="PTHR48022">
    <property type="entry name" value="PLASTIDIC GLUCOSE TRANSPORTER 4"/>
    <property type="match status" value="1"/>
</dbReference>
<dbReference type="PROSITE" id="PS00217">
    <property type="entry name" value="SUGAR_TRANSPORT_2"/>
    <property type="match status" value="1"/>
</dbReference>
<dbReference type="Gene3D" id="1.20.1250.20">
    <property type="entry name" value="MFS general substrate transporter like domains"/>
    <property type="match status" value="1"/>
</dbReference>
<dbReference type="InterPro" id="IPR005829">
    <property type="entry name" value="Sugar_transporter_CS"/>
</dbReference>
<feature type="region of interest" description="Disordered" evidence="6">
    <location>
        <begin position="495"/>
        <end position="533"/>
    </location>
</feature>
<feature type="transmembrane region" description="Helical" evidence="7">
    <location>
        <begin position="117"/>
        <end position="137"/>
    </location>
</feature>
<gene>
    <name evidence="9" type="ORF">IAR55_004272</name>
</gene>
<dbReference type="RefSeq" id="XP_066801785.1">
    <property type="nucleotide sequence ID" value="XM_066947371.1"/>
</dbReference>
<evidence type="ECO:0000256" key="1">
    <source>
        <dbReference type="ARBA" id="ARBA00004141"/>
    </source>
</evidence>
<dbReference type="GeneID" id="92181530"/>
<feature type="transmembrane region" description="Helical" evidence="7">
    <location>
        <begin position="344"/>
        <end position="366"/>
    </location>
</feature>
<dbReference type="AlphaFoldDB" id="A0AAW0YJ87"/>
<dbReference type="InterPro" id="IPR050360">
    <property type="entry name" value="MFS_Sugar_Transporters"/>
</dbReference>
<evidence type="ECO:0000256" key="6">
    <source>
        <dbReference type="SAM" id="MobiDB-lite"/>
    </source>
</evidence>
<dbReference type="Pfam" id="PF00083">
    <property type="entry name" value="Sugar_tr"/>
    <property type="match status" value="1"/>
</dbReference>
<dbReference type="KEGG" id="kne:92181530"/>
<comment type="caution">
    <text evidence="9">The sequence shown here is derived from an EMBL/GenBank/DDBJ whole genome shotgun (WGS) entry which is preliminary data.</text>
</comment>
<feature type="transmembrane region" description="Helical" evidence="7">
    <location>
        <begin position="64"/>
        <end position="84"/>
    </location>
</feature>
<accession>A0AAW0YJ87</accession>
<sequence length="533" mass="58915">MKWSDNLRHWDKFKVYRYVILLGLSLSGDGWSYEASVIASIIQLPAWITHLGYETTIPDSKNQWIGPVYSLGQLVGGLIAAFFLDTFGRKPTMVIGAVLMELSTALLVWSYSFGVVIAARVIEGVSIGFLLLGYQIYAVEIAAKEDRGFVSSFTLMTGNFFGLLAAGIVYGISYSTGNAGWRTALGITFVPATLLLMILPWVPESPRYLYEKGKHEQCRKVLGKLHGCTHEDGQLILSEAGETEYEAMRAAITWDQAHGQDKWAALWNSKAARYRSFVAISSQSWWAWNGGSIFTYYYTIVFSAAGITDPHVQFGIAGVQNASWCIGGIVGGYLLDVWGRRTNYLIGTGQAALMLIIQGALALGIFDKGTVNHAAGAGFVSVYIIQWFLWVMFFSPVVNMLPAEIYSAGLRARGYAIANVFSMGVGFATQYSALPMYRHMHGWTWIFFAGCMLFAFTVIYFTYPETKGLTLEEVEVVFGTGAGQRVKEALGQASPVDPRTPIHYQAQRDIDDEDRKGDSTHMRHARTVSTLSS</sequence>
<feature type="domain" description="Major facilitator superfamily (MFS) profile" evidence="8">
    <location>
        <begin position="20"/>
        <end position="467"/>
    </location>
</feature>
<dbReference type="GO" id="GO:0005351">
    <property type="term" value="F:carbohydrate:proton symporter activity"/>
    <property type="evidence" value="ECO:0007669"/>
    <property type="project" value="TreeGrafter"/>
</dbReference>
<evidence type="ECO:0000256" key="4">
    <source>
        <dbReference type="ARBA" id="ARBA00022989"/>
    </source>
</evidence>
<reference evidence="9 10" key="1">
    <citation type="journal article" date="2024" name="bioRxiv">
        <title>Comparative genomics of Cryptococcus and Kwoniella reveals pathogenesis evolution and contrasting karyotype dynamics via intercentromeric recombination or chromosome fusion.</title>
        <authorList>
            <person name="Coelho M.A."/>
            <person name="David-Palma M."/>
            <person name="Shea T."/>
            <person name="Bowers K."/>
            <person name="McGinley-Smith S."/>
            <person name="Mohammad A.W."/>
            <person name="Gnirke A."/>
            <person name="Yurkov A.M."/>
            <person name="Nowrousian M."/>
            <person name="Sun S."/>
            <person name="Cuomo C.A."/>
            <person name="Heitman J."/>
        </authorList>
    </citation>
    <scope>NUCLEOTIDE SEQUENCE [LARGE SCALE GENOMIC DNA]</scope>
    <source>
        <strain evidence="9 10">CBS 13917</strain>
    </source>
</reference>
<keyword evidence="4 7" id="KW-1133">Transmembrane helix</keyword>
<comment type="similarity">
    <text evidence="2">Belongs to the major facilitator superfamily. Sugar transporter (TC 2.A.1.1) family.</text>
</comment>
<dbReference type="EMBL" id="JBCAWK010000008">
    <property type="protein sequence ID" value="KAK8850354.1"/>
    <property type="molecule type" value="Genomic_DNA"/>
</dbReference>
<evidence type="ECO:0000256" key="2">
    <source>
        <dbReference type="ARBA" id="ARBA00010992"/>
    </source>
</evidence>
<evidence type="ECO:0000313" key="10">
    <source>
        <dbReference type="Proteomes" id="UP001388673"/>
    </source>
</evidence>
<evidence type="ECO:0000256" key="5">
    <source>
        <dbReference type="ARBA" id="ARBA00023136"/>
    </source>
</evidence>
<feature type="transmembrane region" description="Helical" evidence="7">
    <location>
        <begin position="445"/>
        <end position="463"/>
    </location>
</feature>
<dbReference type="PANTHER" id="PTHR48022:SF2">
    <property type="entry name" value="PLASTIDIC GLUCOSE TRANSPORTER 4"/>
    <property type="match status" value="1"/>
</dbReference>
<dbReference type="SUPFAM" id="SSF103473">
    <property type="entry name" value="MFS general substrate transporter"/>
    <property type="match status" value="1"/>
</dbReference>
<feature type="compositionally biased region" description="Basic and acidic residues" evidence="6">
    <location>
        <begin position="506"/>
        <end position="521"/>
    </location>
</feature>
<evidence type="ECO:0000256" key="7">
    <source>
        <dbReference type="SAM" id="Phobius"/>
    </source>
</evidence>
<name>A0AAW0YJ87_9TREE</name>
<feature type="transmembrane region" description="Helical" evidence="7">
    <location>
        <begin position="285"/>
        <end position="308"/>
    </location>
</feature>